<reference evidence="4" key="1">
    <citation type="submission" date="2009-07" db="EMBL/GenBank/DDBJ databases">
        <authorList>
            <person name="Weinstock G."/>
            <person name="Sodergren E."/>
            <person name="Clifton S."/>
            <person name="Fulton L."/>
            <person name="Fulton B."/>
            <person name="Courtney L."/>
            <person name="Fronick C."/>
            <person name="Harrison M."/>
            <person name="Strong C."/>
            <person name="Farmer C."/>
            <person name="Delahaunty K."/>
            <person name="Markovic C."/>
            <person name="Hall O."/>
            <person name="Minx P."/>
            <person name="Tomlinson C."/>
            <person name="Mitreva M."/>
            <person name="Nelson J."/>
            <person name="Hou S."/>
            <person name="Wollam A."/>
            <person name="Pepin K.H."/>
            <person name="Johnson M."/>
            <person name="Bhonagiri V."/>
            <person name="Nash W.E."/>
            <person name="Warren W."/>
            <person name="Chinwalla A."/>
            <person name="Mardis E.R."/>
            <person name="Wilson R.K."/>
        </authorList>
    </citation>
    <scope>NUCLEOTIDE SEQUENCE [LARGE SCALE GENOMIC DNA]</scope>
    <source>
        <strain evidence="4">DSM 14469</strain>
    </source>
</reference>
<accession>C6LFX3</accession>
<dbReference type="HAMAP" id="MF_04144">
    <property type="entry name" value="TERL_LAMBDA"/>
    <property type="match status" value="1"/>
</dbReference>
<feature type="region of interest" description="Disordered" evidence="1">
    <location>
        <begin position="604"/>
        <end position="630"/>
    </location>
</feature>
<dbReference type="InterPro" id="IPR046454">
    <property type="entry name" value="GpA_endonuclease"/>
</dbReference>
<dbReference type="PANTHER" id="PTHR34413:SF2">
    <property type="entry name" value="PROPHAGE TAIL FIBER ASSEMBLY PROTEIN HOMOLOG TFAE-RELATED"/>
    <property type="match status" value="1"/>
</dbReference>
<evidence type="ECO:0000256" key="1">
    <source>
        <dbReference type="SAM" id="MobiDB-lite"/>
    </source>
</evidence>
<dbReference type="Proteomes" id="UP000005561">
    <property type="component" value="Unassembled WGS sequence"/>
</dbReference>
<name>C6LFX3_9FIRM</name>
<dbReference type="OrthoDB" id="5181253at2"/>
<dbReference type="GO" id="GO:0004519">
    <property type="term" value="F:endonuclease activity"/>
    <property type="evidence" value="ECO:0007669"/>
    <property type="project" value="InterPro"/>
</dbReference>
<dbReference type="EMBL" id="ACCL02000011">
    <property type="protein sequence ID" value="EET60337.1"/>
    <property type="molecule type" value="Genomic_DNA"/>
</dbReference>
<evidence type="ECO:0000313" key="5">
    <source>
        <dbReference type="Proteomes" id="UP000005561"/>
    </source>
</evidence>
<feature type="domain" description="Terminase large subunit GpA endonuclease" evidence="3">
    <location>
        <begin position="324"/>
        <end position="595"/>
    </location>
</feature>
<dbReference type="Pfam" id="PF05876">
    <property type="entry name" value="GpA_ATPase"/>
    <property type="match status" value="1"/>
</dbReference>
<sequence>MRKYTCKEYIKGALEYLKPPESMTVSEWAEKYRILDSKTSAEPGPWSNERTPYLKGIMDEFTNYETEEIIFVKPTQVGGTEALLNMLGYVIQQDPSPTEIVYPTETLAESVSSKRLQPMMLASEPLRKKYDQNSPMLELNFSDMFVKLVGSNSPVGVASFAMKYLFIDEIDKFPGASKKEADPISLAEERTKTFRGRKIFKTSTPTIRTGHIWRAKENADAEKHYFIPCPHCGEFIELSFSNLKWPGKDKDLVEAYGAENIREQLEALEADQDSEGLSDADRAEFAFYVCQECGCIITDQQKQQAVKRGHWETVKSRTQFVKKVCFWINTLYSPFVRFAEIAKKFMDAKDDPEQLQNFVNSWLAEPWEDTKLKTSAELVLERQTELAAYVVPEWAKLLTGGVDVQENSVYWTIRAWGDYITSQNIAHGQAYGFAEVEAVMNMEYKTPSGVPMVVNLCLVDSGNDTDNVYDFCALNADWALPCKGSSNPMQNHFKLSTVNKDSSKAYGMNLVIVDGGKYKDMIAGRLRKPNGRGSWMVYQGCDEEYAQQVTAEHKINVKNGTKIRQEWVPKSSHSDNHYLDAEVYALAAADTLGVRMLHLTTIQEQNQEPPKKPEPPSAEENWIRSNEEWV</sequence>
<dbReference type="AlphaFoldDB" id="C6LFX3"/>
<evidence type="ECO:0000313" key="4">
    <source>
        <dbReference type="EMBL" id="EET60337.1"/>
    </source>
</evidence>
<gene>
    <name evidence="4" type="ORF">BRYFOR_07533</name>
</gene>
<protein>
    <submittedName>
        <fullName evidence="4">Phage terminase large subunit (GpA)</fullName>
    </submittedName>
</protein>
<evidence type="ECO:0000259" key="3">
    <source>
        <dbReference type="Pfam" id="PF20454"/>
    </source>
</evidence>
<dbReference type="InterPro" id="IPR051220">
    <property type="entry name" value="TFA_Chaperone"/>
</dbReference>
<feature type="compositionally biased region" description="Basic and acidic residues" evidence="1">
    <location>
        <begin position="621"/>
        <end position="630"/>
    </location>
</feature>
<dbReference type="GO" id="GO:0005524">
    <property type="term" value="F:ATP binding"/>
    <property type="evidence" value="ECO:0007669"/>
    <property type="project" value="InterPro"/>
</dbReference>
<dbReference type="Pfam" id="PF20454">
    <property type="entry name" value="GpA_nuclease"/>
    <property type="match status" value="1"/>
</dbReference>
<dbReference type="InterPro" id="IPR027417">
    <property type="entry name" value="P-loop_NTPase"/>
</dbReference>
<dbReference type="eggNOG" id="COG5525">
    <property type="taxonomic scope" value="Bacteria"/>
</dbReference>
<dbReference type="Gene3D" id="3.40.50.300">
    <property type="entry name" value="P-loop containing nucleotide triphosphate hydrolases"/>
    <property type="match status" value="1"/>
</dbReference>
<organism evidence="4 5">
    <name type="scientific">Marvinbryantia formatexigens DSM 14469</name>
    <dbReference type="NCBI Taxonomy" id="478749"/>
    <lineage>
        <taxon>Bacteria</taxon>
        <taxon>Bacillati</taxon>
        <taxon>Bacillota</taxon>
        <taxon>Clostridia</taxon>
        <taxon>Lachnospirales</taxon>
        <taxon>Lachnospiraceae</taxon>
        <taxon>Marvinbryantia</taxon>
    </lineage>
</organism>
<proteinExistence type="inferred from homology"/>
<dbReference type="InterPro" id="IPR046453">
    <property type="entry name" value="GpA_ATPase"/>
</dbReference>
<dbReference type="InterPro" id="IPR008866">
    <property type="entry name" value="Phage_lambda_GpA-like"/>
</dbReference>
<keyword evidence="5" id="KW-1185">Reference proteome</keyword>
<feature type="domain" description="Phage terminase large subunit GpA ATPase" evidence="2">
    <location>
        <begin position="40"/>
        <end position="311"/>
    </location>
</feature>
<evidence type="ECO:0000259" key="2">
    <source>
        <dbReference type="Pfam" id="PF05876"/>
    </source>
</evidence>
<dbReference type="STRING" id="168384.SAMN05660368_03647"/>
<dbReference type="PANTHER" id="PTHR34413">
    <property type="entry name" value="PROPHAGE TAIL FIBER ASSEMBLY PROTEIN HOMOLOG TFAE-RELATED-RELATED"/>
    <property type="match status" value="1"/>
</dbReference>
<dbReference type="RefSeq" id="WP_006862317.1">
    <property type="nucleotide sequence ID" value="NZ_ACCL02000011.1"/>
</dbReference>
<comment type="caution">
    <text evidence="4">The sequence shown here is derived from an EMBL/GenBank/DDBJ whole genome shotgun (WGS) entry which is preliminary data.</text>
</comment>
<dbReference type="GO" id="GO:0016887">
    <property type="term" value="F:ATP hydrolysis activity"/>
    <property type="evidence" value="ECO:0007669"/>
    <property type="project" value="InterPro"/>
</dbReference>